<evidence type="ECO:0000313" key="3">
    <source>
        <dbReference type="Proteomes" id="UP001333710"/>
    </source>
</evidence>
<reference evidence="2" key="1">
    <citation type="submission" date="2023-01" db="EMBL/GenBank/DDBJ databases">
        <title>Complete genome sequence of Planctobacterium marinum strain Dej080120_11.</title>
        <authorList>
            <person name="Ueki S."/>
            <person name="Maruyama F."/>
        </authorList>
    </citation>
    <scope>NUCLEOTIDE SEQUENCE</scope>
    <source>
        <strain evidence="2">Dej080120_11</strain>
    </source>
</reference>
<dbReference type="SUPFAM" id="SSF52091">
    <property type="entry name" value="SpoIIaa-like"/>
    <property type="match status" value="1"/>
</dbReference>
<dbReference type="Gene3D" id="3.30.750.24">
    <property type="entry name" value="STAS domain"/>
    <property type="match status" value="1"/>
</dbReference>
<dbReference type="KEGG" id="pmaw:MACH26_07280"/>
<protein>
    <recommendedName>
        <fullName evidence="1">STAS domain-containing protein</fullName>
    </recommendedName>
</protein>
<sequence>MLKQIKQVSLAHDNGRLTPEGNLTIESVPAIDKQLRSILPGLEKKVVIDLSHATSNDTAGLAWLINLKATLTKKNIQLTLENVPESLKKLSKLSDADTLLEIK</sequence>
<dbReference type="RefSeq" id="WP_338291174.1">
    <property type="nucleotide sequence ID" value="NZ_AP027272.1"/>
</dbReference>
<dbReference type="PROSITE" id="PS50801">
    <property type="entry name" value="STAS"/>
    <property type="match status" value="1"/>
</dbReference>
<proteinExistence type="predicted"/>
<evidence type="ECO:0000259" key="1">
    <source>
        <dbReference type="PROSITE" id="PS50801"/>
    </source>
</evidence>
<dbReference type="InterPro" id="IPR036513">
    <property type="entry name" value="STAS_dom_sf"/>
</dbReference>
<gene>
    <name evidence="2" type="ORF">MACH26_07280</name>
</gene>
<dbReference type="Proteomes" id="UP001333710">
    <property type="component" value="Chromosome"/>
</dbReference>
<dbReference type="AlphaFoldDB" id="A0AA48KQM0"/>
<dbReference type="InterPro" id="IPR058548">
    <property type="entry name" value="MlaB-like_STAS"/>
</dbReference>
<name>A0AA48KQM0_9ALTE</name>
<dbReference type="EMBL" id="AP027272">
    <property type="protein sequence ID" value="BDX05207.1"/>
    <property type="molecule type" value="Genomic_DNA"/>
</dbReference>
<dbReference type="Pfam" id="PF13466">
    <property type="entry name" value="STAS_2"/>
    <property type="match status" value="1"/>
</dbReference>
<dbReference type="CDD" id="cd07043">
    <property type="entry name" value="STAS_anti-anti-sigma_factors"/>
    <property type="match status" value="1"/>
</dbReference>
<feature type="domain" description="STAS" evidence="1">
    <location>
        <begin position="20"/>
        <end position="103"/>
    </location>
</feature>
<keyword evidence="3" id="KW-1185">Reference proteome</keyword>
<accession>A0AA48KQM0</accession>
<evidence type="ECO:0000313" key="2">
    <source>
        <dbReference type="EMBL" id="BDX05207.1"/>
    </source>
</evidence>
<organism evidence="2 3">
    <name type="scientific">Planctobacterium marinum</name>
    <dbReference type="NCBI Taxonomy" id="1631968"/>
    <lineage>
        <taxon>Bacteria</taxon>
        <taxon>Pseudomonadati</taxon>
        <taxon>Pseudomonadota</taxon>
        <taxon>Gammaproteobacteria</taxon>
        <taxon>Alteromonadales</taxon>
        <taxon>Alteromonadaceae</taxon>
        <taxon>Planctobacterium</taxon>
    </lineage>
</organism>
<dbReference type="InterPro" id="IPR002645">
    <property type="entry name" value="STAS_dom"/>
</dbReference>